<name>A0ABN9LJ64_9NEOB</name>
<feature type="non-terminal residue" evidence="1">
    <location>
        <position position="1"/>
    </location>
</feature>
<sequence length="121" mass="13947">LSRSNTNRHSYKQFLVAFNRDPLGLTADNLPFTGGDYLDTRHHNEFHEQCVERIFNDLTTLLQTYSPECVCRYTRRGGLDINRGALIPTFIPLLVDSLGNSAKYIEPLQPRFLFTIVRSTR</sequence>
<dbReference type="InterPro" id="IPR043133">
    <property type="entry name" value="GTP-CH-I_C/QueF"/>
</dbReference>
<dbReference type="Gene3D" id="3.30.1130.10">
    <property type="match status" value="1"/>
</dbReference>
<dbReference type="PANTHER" id="PTHR34354">
    <property type="entry name" value="NADPH-DEPENDENT 7-CYANO-7-DEAZAGUANINE REDUCTASE"/>
    <property type="match status" value="1"/>
</dbReference>
<dbReference type="EMBL" id="CAUEEQ010015490">
    <property type="protein sequence ID" value="CAJ0939267.1"/>
    <property type="molecule type" value="Genomic_DNA"/>
</dbReference>
<accession>A0ABN9LJ64</accession>
<gene>
    <name evidence="1" type="ORF">RIMI_LOCUS7975432</name>
</gene>
<dbReference type="InterPro" id="IPR050084">
    <property type="entry name" value="NADPH_dep_7-cyano-7-deazaG_red"/>
</dbReference>
<dbReference type="Pfam" id="PF14489">
    <property type="entry name" value="QueF"/>
    <property type="match status" value="1"/>
</dbReference>
<dbReference type="Proteomes" id="UP001176940">
    <property type="component" value="Unassembled WGS sequence"/>
</dbReference>
<dbReference type="InterPro" id="IPR029500">
    <property type="entry name" value="QueF"/>
</dbReference>
<keyword evidence="2" id="KW-1185">Reference proteome</keyword>
<protein>
    <submittedName>
        <fullName evidence="1">Uncharacterized protein</fullName>
    </submittedName>
</protein>
<organism evidence="1 2">
    <name type="scientific">Ranitomeya imitator</name>
    <name type="common">mimic poison frog</name>
    <dbReference type="NCBI Taxonomy" id="111125"/>
    <lineage>
        <taxon>Eukaryota</taxon>
        <taxon>Metazoa</taxon>
        <taxon>Chordata</taxon>
        <taxon>Craniata</taxon>
        <taxon>Vertebrata</taxon>
        <taxon>Euteleostomi</taxon>
        <taxon>Amphibia</taxon>
        <taxon>Batrachia</taxon>
        <taxon>Anura</taxon>
        <taxon>Neobatrachia</taxon>
        <taxon>Hyloidea</taxon>
        <taxon>Dendrobatidae</taxon>
        <taxon>Dendrobatinae</taxon>
        <taxon>Ranitomeya</taxon>
    </lineage>
</organism>
<proteinExistence type="predicted"/>
<dbReference type="PANTHER" id="PTHR34354:SF1">
    <property type="entry name" value="NADPH-DEPENDENT 7-CYANO-7-DEAZAGUANINE REDUCTASE"/>
    <property type="match status" value="1"/>
</dbReference>
<reference evidence="1" key="1">
    <citation type="submission" date="2023-07" db="EMBL/GenBank/DDBJ databases">
        <authorList>
            <person name="Stuckert A."/>
        </authorList>
    </citation>
    <scope>NUCLEOTIDE SEQUENCE</scope>
</reference>
<evidence type="ECO:0000313" key="1">
    <source>
        <dbReference type="EMBL" id="CAJ0939267.1"/>
    </source>
</evidence>
<comment type="caution">
    <text evidence="1">The sequence shown here is derived from an EMBL/GenBank/DDBJ whole genome shotgun (WGS) entry which is preliminary data.</text>
</comment>
<evidence type="ECO:0000313" key="2">
    <source>
        <dbReference type="Proteomes" id="UP001176940"/>
    </source>
</evidence>
<feature type="non-terminal residue" evidence="1">
    <location>
        <position position="121"/>
    </location>
</feature>